<evidence type="ECO:0000313" key="3">
    <source>
        <dbReference type="Proteomes" id="UP000326565"/>
    </source>
</evidence>
<dbReference type="Pfam" id="PF08568">
    <property type="entry name" value="Kinetochor_Ybp2"/>
    <property type="match status" value="1"/>
</dbReference>
<dbReference type="OrthoDB" id="5396786at2759"/>
<dbReference type="InterPro" id="IPR040347">
    <property type="entry name" value="YBP1/2"/>
</dbReference>
<feature type="region of interest" description="Disordered" evidence="1">
    <location>
        <begin position="202"/>
        <end position="242"/>
    </location>
</feature>
<accession>A0A5N5X8J9</accession>
<dbReference type="Proteomes" id="UP000326565">
    <property type="component" value="Unassembled WGS sequence"/>
</dbReference>
<dbReference type="EMBL" id="ML732173">
    <property type="protein sequence ID" value="KAB8077006.1"/>
    <property type="molecule type" value="Genomic_DNA"/>
</dbReference>
<keyword evidence="3" id="KW-1185">Reference proteome</keyword>
<dbReference type="GO" id="GO:0005737">
    <property type="term" value="C:cytoplasm"/>
    <property type="evidence" value="ECO:0007669"/>
    <property type="project" value="TreeGrafter"/>
</dbReference>
<sequence>MAEEKDPIVEALPPATDYLTYLTLLEYQLTPARLPTLHKLLQDEVLTTNIGWDLVQLLLPMLPHSFECLQDIARLGNPREVILRVSDALMQLQPEDDDEFEDEEGEATELHVAQGAGSSDTKQEDATGSGGANSEKKTEALPRHIMKFNSLVAMLSVLHSRIQTKSPSRFLATSLQAVLEAYTLMPTNETTITLLEFFRDVSPSKRPAPPPRAASESSILRVSEASAPDPEAEVQSPNPSNNTEPALIKKFLQFGLIELIKSYMLSFSGPMDPGMSWTIRLQEKLQPRPLVGQVSETEVFSKNKELRERDMIMGKITALSRDFGLDDKQLLSIVSQSPDKQPQPLDFDEPPTNAEEIPLERHGALLLLAARAAMAELFSSGQVIPIAIFPDLAQIFDNFVGKHNTPDDIAFGQPQALLDSLLTLTVFSMQKLIGEPSNETMFRRFILSLTACTTRQSYNSVRRIPGIILHSHPSQITRFKTIRQVLEDDRFQLVKDSAIGWLKDEILDASKKHSGSPETDIFVNPHYFSVLFPLLFNSSELMLNVSSDIVASWTKFSQTLTPSIHSAVNLYYILVSSPTLRAQLQLEKTYVYFRNRFLEPLKSVLHAFESDITQNGGEGKIEAAIGEDMCQVGMARSVGLVSHAVEQVEDAVGDAFVVADSELQEPNRDDIARVDKIRKETAL</sequence>
<protein>
    <submittedName>
        <fullName evidence="2">YAP-binding/ALF4/Glomulin</fullName>
    </submittedName>
</protein>
<feature type="region of interest" description="Disordered" evidence="1">
    <location>
        <begin position="95"/>
        <end position="139"/>
    </location>
</feature>
<gene>
    <name evidence="2" type="ORF">BDV29DRAFT_70733</name>
</gene>
<feature type="compositionally biased region" description="Acidic residues" evidence="1">
    <location>
        <begin position="95"/>
        <end position="107"/>
    </location>
</feature>
<proteinExistence type="predicted"/>
<dbReference type="PANTHER" id="PTHR28020">
    <property type="entry name" value="YAP1-BINDING PROTEIN 1-RELATED"/>
    <property type="match status" value="1"/>
</dbReference>
<dbReference type="GO" id="GO:0034599">
    <property type="term" value="P:cellular response to oxidative stress"/>
    <property type="evidence" value="ECO:0007669"/>
    <property type="project" value="InterPro"/>
</dbReference>
<dbReference type="InterPro" id="IPR013877">
    <property type="entry name" value="YAP-bd/ALF4/Glomulin"/>
</dbReference>
<dbReference type="AlphaFoldDB" id="A0A5N5X8J9"/>
<dbReference type="PANTHER" id="PTHR28020:SF1">
    <property type="entry name" value="YAP1-BINDING PROTEIN 1-RELATED"/>
    <property type="match status" value="1"/>
</dbReference>
<organism evidence="2 3">
    <name type="scientific">Aspergillus leporis</name>
    <dbReference type="NCBI Taxonomy" id="41062"/>
    <lineage>
        <taxon>Eukaryota</taxon>
        <taxon>Fungi</taxon>
        <taxon>Dikarya</taxon>
        <taxon>Ascomycota</taxon>
        <taxon>Pezizomycotina</taxon>
        <taxon>Eurotiomycetes</taxon>
        <taxon>Eurotiomycetidae</taxon>
        <taxon>Eurotiales</taxon>
        <taxon>Aspergillaceae</taxon>
        <taxon>Aspergillus</taxon>
        <taxon>Aspergillus subgen. Circumdati</taxon>
    </lineage>
</organism>
<evidence type="ECO:0000256" key="1">
    <source>
        <dbReference type="SAM" id="MobiDB-lite"/>
    </source>
</evidence>
<name>A0A5N5X8J9_9EURO</name>
<evidence type="ECO:0000313" key="2">
    <source>
        <dbReference type="EMBL" id="KAB8077006.1"/>
    </source>
</evidence>
<reference evidence="2 3" key="1">
    <citation type="submission" date="2019-04" db="EMBL/GenBank/DDBJ databases">
        <title>Friends and foes A comparative genomics study of 23 Aspergillus species from section Flavi.</title>
        <authorList>
            <consortium name="DOE Joint Genome Institute"/>
            <person name="Kjaerbolling I."/>
            <person name="Vesth T."/>
            <person name="Frisvad J.C."/>
            <person name="Nybo J.L."/>
            <person name="Theobald S."/>
            <person name="Kildgaard S."/>
            <person name="Isbrandt T."/>
            <person name="Kuo A."/>
            <person name="Sato A."/>
            <person name="Lyhne E.K."/>
            <person name="Kogle M.E."/>
            <person name="Wiebenga A."/>
            <person name="Kun R.S."/>
            <person name="Lubbers R.J."/>
            <person name="Makela M.R."/>
            <person name="Barry K."/>
            <person name="Chovatia M."/>
            <person name="Clum A."/>
            <person name="Daum C."/>
            <person name="Haridas S."/>
            <person name="He G."/>
            <person name="LaButti K."/>
            <person name="Lipzen A."/>
            <person name="Mondo S."/>
            <person name="Riley R."/>
            <person name="Salamov A."/>
            <person name="Simmons B.A."/>
            <person name="Magnuson J.K."/>
            <person name="Henrissat B."/>
            <person name="Mortensen U.H."/>
            <person name="Larsen T.O."/>
            <person name="Devries R.P."/>
            <person name="Grigoriev I.V."/>
            <person name="Machida M."/>
            <person name="Baker S.E."/>
            <person name="Andersen M.R."/>
        </authorList>
    </citation>
    <scope>NUCLEOTIDE SEQUENCE [LARGE SCALE GENOMIC DNA]</scope>
    <source>
        <strain evidence="2 3">CBS 151.66</strain>
    </source>
</reference>